<dbReference type="AlphaFoldDB" id="A0A7S9KP89"/>
<gene>
    <name evidence="1" type="ORF">C2857_004779</name>
</gene>
<protein>
    <submittedName>
        <fullName evidence="1">Uncharacterized protein</fullName>
    </submittedName>
</protein>
<organism evidence="1 2">
    <name type="scientific">Epichloe festucae (strain Fl1)</name>
    <dbReference type="NCBI Taxonomy" id="877507"/>
    <lineage>
        <taxon>Eukaryota</taxon>
        <taxon>Fungi</taxon>
        <taxon>Dikarya</taxon>
        <taxon>Ascomycota</taxon>
        <taxon>Pezizomycotina</taxon>
        <taxon>Sordariomycetes</taxon>
        <taxon>Hypocreomycetidae</taxon>
        <taxon>Hypocreales</taxon>
        <taxon>Clavicipitaceae</taxon>
        <taxon>Epichloe</taxon>
    </lineage>
</organism>
<reference evidence="1 2" key="1">
    <citation type="journal article" date="2018" name="PLoS Genet.">
        <title>Repeat elements organise 3D genome structure and mediate transcription in the filamentous fungus Epichloe festucae.</title>
        <authorList>
            <person name="Winter D.J."/>
            <person name="Ganley A.R.D."/>
            <person name="Young C.A."/>
            <person name="Liachko I."/>
            <person name="Schardl C.L."/>
            <person name="Dupont P.Y."/>
            <person name="Berry D."/>
            <person name="Ram A."/>
            <person name="Scott B."/>
            <person name="Cox M.P."/>
        </authorList>
    </citation>
    <scope>NUCLEOTIDE SEQUENCE [LARGE SCALE GENOMIC DNA]</scope>
    <source>
        <strain evidence="1 2">Fl1</strain>
    </source>
</reference>
<dbReference type="Proteomes" id="UP000594364">
    <property type="component" value="Chromosome 2"/>
</dbReference>
<dbReference type="OrthoDB" id="5151401at2759"/>
<name>A0A7S9KP89_EPIFF</name>
<evidence type="ECO:0000313" key="1">
    <source>
        <dbReference type="EMBL" id="QPG96627.1"/>
    </source>
</evidence>
<sequence>MPSAQDIASRLAYITGLLSAGGTNAQMKEWYEEYKKLKVELKEAKALQAKNPKALHDLSDLLRLRLPVFIFIFQCGDIETKLDLLGDMGRSDHRARFLPHPMACIFHPLLASLDQSRLSERSVCYLSANRRMPIFLQVCQHPLVMKRENGTLVQWFEACRFYPLDLSMSRVLYVEVLNRVTYSRGLLAGQSVCLTVITAALFNAQKLRVLYGERSFRTSREQDDDRDISGFTAQNLIRNPGLR</sequence>
<dbReference type="EMBL" id="CP031386">
    <property type="protein sequence ID" value="QPG96627.1"/>
    <property type="molecule type" value="Genomic_DNA"/>
</dbReference>
<proteinExistence type="predicted"/>
<evidence type="ECO:0000313" key="2">
    <source>
        <dbReference type="Proteomes" id="UP000594364"/>
    </source>
</evidence>
<keyword evidence="2" id="KW-1185">Reference proteome</keyword>
<accession>A0A7S9KP89</accession>